<dbReference type="Proteomes" id="UP000742786">
    <property type="component" value="Unassembled WGS sequence"/>
</dbReference>
<evidence type="ECO:0000313" key="3">
    <source>
        <dbReference type="Proteomes" id="UP000742786"/>
    </source>
</evidence>
<keyword evidence="1" id="KW-0472">Membrane</keyword>
<accession>A0A916N9M2</accession>
<keyword evidence="1" id="KW-1133">Transmembrane helix</keyword>
<organism evidence="2 3">
    <name type="scientific">Georgfuchsia toluolica</name>
    <dbReference type="NCBI Taxonomy" id="424218"/>
    <lineage>
        <taxon>Bacteria</taxon>
        <taxon>Pseudomonadati</taxon>
        <taxon>Pseudomonadota</taxon>
        <taxon>Betaproteobacteria</taxon>
        <taxon>Nitrosomonadales</taxon>
        <taxon>Sterolibacteriaceae</taxon>
        <taxon>Georgfuchsia</taxon>
    </lineage>
</organism>
<evidence type="ECO:0000313" key="2">
    <source>
        <dbReference type="EMBL" id="CAG4884772.1"/>
    </source>
</evidence>
<feature type="transmembrane region" description="Helical" evidence="1">
    <location>
        <begin position="12"/>
        <end position="30"/>
    </location>
</feature>
<keyword evidence="1" id="KW-0812">Transmembrane</keyword>
<keyword evidence="3" id="KW-1185">Reference proteome</keyword>
<reference evidence="2" key="1">
    <citation type="submission" date="2021-04" db="EMBL/GenBank/DDBJ databases">
        <authorList>
            <person name="Hornung B."/>
        </authorList>
    </citation>
    <scope>NUCLEOTIDE SEQUENCE</scope>
    <source>
        <strain evidence="2">G5G6</strain>
    </source>
</reference>
<name>A0A916N9M2_9PROT</name>
<evidence type="ECO:0000256" key="1">
    <source>
        <dbReference type="SAM" id="Phobius"/>
    </source>
</evidence>
<sequence>MYKAILRNIGYVVKSLSWIAMSAYAFVTIIRKCHSLDVSLYTLL</sequence>
<gene>
    <name evidence="2" type="ORF">GTOL_12655</name>
</gene>
<protein>
    <submittedName>
        <fullName evidence="2">Uncharacterized protein</fullName>
    </submittedName>
</protein>
<comment type="caution">
    <text evidence="2">The sequence shown here is derived from an EMBL/GenBank/DDBJ whole genome shotgun (WGS) entry which is preliminary data.</text>
</comment>
<proteinExistence type="predicted"/>
<dbReference type="EMBL" id="CAJQUM010000001">
    <property type="protein sequence ID" value="CAG4884772.1"/>
    <property type="molecule type" value="Genomic_DNA"/>
</dbReference>
<dbReference type="AlphaFoldDB" id="A0A916N9M2"/>